<feature type="compositionally biased region" description="Basic and acidic residues" evidence="5">
    <location>
        <begin position="397"/>
        <end position="407"/>
    </location>
</feature>
<dbReference type="SMART" id="SM00679">
    <property type="entry name" value="CTNS"/>
    <property type="match status" value="2"/>
</dbReference>
<dbReference type="Gene3D" id="1.20.1280.290">
    <property type="match status" value="2"/>
</dbReference>
<evidence type="ECO:0000256" key="4">
    <source>
        <dbReference type="ARBA" id="ARBA00023136"/>
    </source>
</evidence>
<accession>V2YM31</accession>
<feature type="transmembrane region" description="Helical" evidence="6">
    <location>
        <begin position="144"/>
        <end position="168"/>
    </location>
</feature>
<keyword evidence="8" id="KW-1185">Reference proteome</keyword>
<keyword evidence="4 6" id="KW-0472">Membrane</keyword>
<feature type="transmembrane region" description="Helical" evidence="6">
    <location>
        <begin position="46"/>
        <end position="69"/>
    </location>
</feature>
<evidence type="ECO:0000256" key="2">
    <source>
        <dbReference type="ARBA" id="ARBA00022692"/>
    </source>
</evidence>
<gene>
    <name evidence="7" type="ORF">Moror_15922</name>
</gene>
<dbReference type="EMBL" id="AWSO01000255">
    <property type="protein sequence ID" value="ESK92749.1"/>
    <property type="molecule type" value="Genomic_DNA"/>
</dbReference>
<dbReference type="AlphaFoldDB" id="V2YM31"/>
<dbReference type="Proteomes" id="UP000017559">
    <property type="component" value="Unassembled WGS sequence"/>
</dbReference>
<dbReference type="KEGG" id="mrr:Moror_15922"/>
<keyword evidence="3 6" id="KW-1133">Transmembrane helix</keyword>
<comment type="subcellular location">
    <subcellularLocation>
        <location evidence="1">Membrane</location>
        <topology evidence="1">Multi-pass membrane protein</topology>
    </subcellularLocation>
</comment>
<feature type="compositionally biased region" description="Polar residues" evidence="5">
    <location>
        <begin position="423"/>
        <end position="432"/>
    </location>
</feature>
<dbReference type="InterPro" id="IPR006603">
    <property type="entry name" value="PQ-loop_rpt"/>
</dbReference>
<feature type="transmembrane region" description="Helical" evidence="6">
    <location>
        <begin position="228"/>
        <end position="252"/>
    </location>
</feature>
<evidence type="ECO:0000256" key="6">
    <source>
        <dbReference type="SAM" id="Phobius"/>
    </source>
</evidence>
<comment type="caution">
    <text evidence="7">The sequence shown here is derived from an EMBL/GenBank/DDBJ whole genome shotgun (WGS) entry which is preliminary data.</text>
</comment>
<evidence type="ECO:0000313" key="7">
    <source>
        <dbReference type="EMBL" id="ESK92749.1"/>
    </source>
</evidence>
<dbReference type="InterPro" id="IPR051415">
    <property type="entry name" value="LAAT-1"/>
</dbReference>
<feature type="transmembrane region" description="Helical" evidence="6">
    <location>
        <begin position="196"/>
        <end position="216"/>
    </location>
</feature>
<dbReference type="GO" id="GO:0016020">
    <property type="term" value="C:membrane"/>
    <property type="evidence" value="ECO:0007669"/>
    <property type="project" value="UniProtKB-SubCell"/>
</dbReference>
<protein>
    <submittedName>
        <fullName evidence="7">Atp synthase f0</fullName>
    </submittedName>
</protein>
<dbReference type="OrthoDB" id="19344at2759"/>
<feature type="transmembrane region" description="Helical" evidence="6">
    <location>
        <begin position="12"/>
        <end position="34"/>
    </location>
</feature>
<feature type="region of interest" description="Disordered" evidence="5">
    <location>
        <begin position="397"/>
        <end position="439"/>
    </location>
</feature>
<feature type="transmembrane region" description="Helical" evidence="6">
    <location>
        <begin position="258"/>
        <end position="279"/>
    </location>
</feature>
<evidence type="ECO:0000256" key="5">
    <source>
        <dbReference type="SAM" id="MobiDB-lite"/>
    </source>
</evidence>
<feature type="transmembrane region" description="Helical" evidence="6">
    <location>
        <begin position="89"/>
        <end position="108"/>
    </location>
</feature>
<dbReference type="Pfam" id="PF04193">
    <property type="entry name" value="PQ-loop"/>
    <property type="match status" value="2"/>
</dbReference>
<name>V2YM31_MONRO</name>
<dbReference type="HOGENOM" id="CLU_033734_2_0_1"/>
<evidence type="ECO:0000256" key="3">
    <source>
        <dbReference type="ARBA" id="ARBA00022989"/>
    </source>
</evidence>
<reference evidence="7 8" key="1">
    <citation type="journal article" date="2014" name="BMC Genomics">
        <title>Genome and secretome analysis of the hemibiotrophic fungal pathogen, Moniliophthora roreri, which causes frosty pod rot disease of cacao: mechanisms of the biotrophic and necrotrophic phases.</title>
        <authorList>
            <person name="Meinhardt L.W."/>
            <person name="Costa G.G.L."/>
            <person name="Thomazella D.P.T."/>
            <person name="Teixeira P.J.P.L."/>
            <person name="Carazzolle M.F."/>
            <person name="Schuster S.C."/>
            <person name="Carlson J.E."/>
            <person name="Guiltinan M.J."/>
            <person name="Mieczkowski P."/>
            <person name="Farmer A."/>
            <person name="Ramaraj T."/>
            <person name="Crozier J."/>
            <person name="Davis R.E."/>
            <person name="Shao J."/>
            <person name="Melnick R.L."/>
            <person name="Pereira G.A.G."/>
            <person name="Bailey B.A."/>
        </authorList>
    </citation>
    <scope>NUCLEOTIDE SEQUENCE [LARGE SCALE GENOMIC DNA]</scope>
    <source>
        <strain evidence="7 8">MCA 2997</strain>
    </source>
</reference>
<proteinExistence type="predicted"/>
<dbReference type="PANTHER" id="PTHR16201">
    <property type="entry name" value="SEVEN TRANSMEMBRANE PROTEIN 1-RELATED"/>
    <property type="match status" value="1"/>
</dbReference>
<sequence>MSSCKPHHDWFTAALTFGLCCGLVISYVPQHYRIIRSGSSEGLSPWFLLLGTTSSAAGMLNMFTMQWGIVRCCRVLSFGSCLEMTAGVIQVGLQWAMFTLIFILYMIYYPPHLKYKERQLDLHDSRPRIGVKMGKRTKEWRSSIALSGAAIAHFFIITITTFFLLITFPPSPSPTPSPSPEPIPLPTPDSPLSHSVQQWATFLGVSSALLAAVQYVPQIAHTWQSKVVGALSIPMMCIQTPGAVLMVLSIALRPGTNWTSWITFAVAGIMQGTLLVMCISWKIRQHRLAIDDFGNPLPENPQYASFVEAHTTAQSSYTDEPSSSLVISHPAADVDVPGLMVDSDSEAEDGENGTEVAKKAMKVALANALESAVESDVRSDGVREIREIPIDVDEAGREERTPLLRDGRRMRRSTYGSHGLEGQKNNNESQSGGWFGWKR</sequence>
<evidence type="ECO:0000313" key="8">
    <source>
        <dbReference type="Proteomes" id="UP000017559"/>
    </source>
</evidence>
<evidence type="ECO:0000256" key="1">
    <source>
        <dbReference type="ARBA" id="ARBA00004141"/>
    </source>
</evidence>
<organism evidence="7 8">
    <name type="scientific">Moniliophthora roreri (strain MCA 2997)</name>
    <name type="common">Cocoa frosty pod rot fungus</name>
    <name type="synonym">Crinipellis roreri</name>
    <dbReference type="NCBI Taxonomy" id="1381753"/>
    <lineage>
        <taxon>Eukaryota</taxon>
        <taxon>Fungi</taxon>
        <taxon>Dikarya</taxon>
        <taxon>Basidiomycota</taxon>
        <taxon>Agaricomycotina</taxon>
        <taxon>Agaricomycetes</taxon>
        <taxon>Agaricomycetidae</taxon>
        <taxon>Agaricales</taxon>
        <taxon>Marasmiineae</taxon>
        <taxon>Marasmiaceae</taxon>
        <taxon>Moniliophthora</taxon>
    </lineage>
</organism>
<keyword evidence="2 6" id="KW-0812">Transmembrane</keyword>
<dbReference type="PANTHER" id="PTHR16201:SF11">
    <property type="entry name" value="PQ-LOOP REPEAT-CONTAINING PROTEIN"/>
    <property type="match status" value="1"/>
</dbReference>